<keyword evidence="3" id="KW-1185">Reference proteome</keyword>
<protein>
    <recommendedName>
        <fullName evidence="4">DUF3263 domain-containing protein</fullName>
    </recommendedName>
</protein>
<evidence type="ECO:0000313" key="3">
    <source>
        <dbReference type="Proteomes" id="UP000183561"/>
    </source>
</evidence>
<dbReference type="EMBL" id="FNSV01000005">
    <property type="protein sequence ID" value="SEB80550.1"/>
    <property type="molecule type" value="Genomic_DNA"/>
</dbReference>
<dbReference type="Proteomes" id="UP000183561">
    <property type="component" value="Unassembled WGS sequence"/>
</dbReference>
<evidence type="ECO:0008006" key="4">
    <source>
        <dbReference type="Google" id="ProtNLM"/>
    </source>
</evidence>
<accession>A0A1H4MBS0</accession>
<proteinExistence type="predicted"/>
<evidence type="ECO:0000313" key="2">
    <source>
        <dbReference type="EMBL" id="SEB80550.1"/>
    </source>
</evidence>
<dbReference type="AlphaFoldDB" id="A0A1H4MBS0"/>
<name>A0A1H4MBS0_9NOCA</name>
<gene>
    <name evidence="2" type="ORF">SAMN04490239_1736</name>
</gene>
<feature type="region of interest" description="Disordered" evidence="1">
    <location>
        <begin position="1"/>
        <end position="53"/>
    </location>
</feature>
<evidence type="ECO:0000256" key="1">
    <source>
        <dbReference type="SAM" id="MobiDB-lite"/>
    </source>
</evidence>
<sequence>MPEPPTKTRNFRPDPKSSRSHLADTTAADDEHPAAYRLPRRQRLRDKLRTEKHSRIPREADQLIRLALTWLPYGGPPADEIMVQFGMTAARFSEALRQATYLSDCDPSIACRIHTAYFARPTIR</sequence>
<reference evidence="3" key="1">
    <citation type="submission" date="2016-10" db="EMBL/GenBank/DDBJ databases">
        <authorList>
            <person name="Varghese N."/>
            <person name="Submissions S."/>
        </authorList>
    </citation>
    <scope>NUCLEOTIDE SEQUENCE [LARGE SCALE GENOMIC DNA]</scope>
    <source>
        <strain evidence="3">DSM 44498</strain>
    </source>
</reference>
<organism evidence="2 3">
    <name type="scientific">Rhodococcus koreensis</name>
    <dbReference type="NCBI Taxonomy" id="99653"/>
    <lineage>
        <taxon>Bacteria</taxon>
        <taxon>Bacillati</taxon>
        <taxon>Actinomycetota</taxon>
        <taxon>Actinomycetes</taxon>
        <taxon>Mycobacteriales</taxon>
        <taxon>Nocardiaceae</taxon>
        <taxon>Rhodococcus</taxon>
    </lineage>
</organism>